<keyword evidence="4" id="KW-0125">Carotenoid biosynthesis</keyword>
<evidence type="ECO:0000256" key="8">
    <source>
        <dbReference type="SAM" id="Phobius"/>
    </source>
</evidence>
<keyword evidence="3 8" id="KW-0812">Transmembrane</keyword>
<evidence type="ECO:0000313" key="11">
    <source>
        <dbReference type="Proteomes" id="UP000237310"/>
    </source>
</evidence>
<feature type="transmembrane region" description="Helical" evidence="8">
    <location>
        <begin position="6"/>
        <end position="21"/>
    </location>
</feature>
<name>A0A2S5A1N1_9FLAO</name>
<feature type="domain" description="Lycopene cyclase" evidence="9">
    <location>
        <begin position="3"/>
        <end position="91"/>
    </location>
</feature>
<protein>
    <submittedName>
        <fullName evidence="10">Lycopene cyclase domain-containing protein</fullName>
    </submittedName>
</protein>
<dbReference type="OrthoDB" id="5195186at2"/>
<evidence type="ECO:0000256" key="6">
    <source>
        <dbReference type="ARBA" id="ARBA00023136"/>
    </source>
</evidence>
<evidence type="ECO:0000256" key="3">
    <source>
        <dbReference type="ARBA" id="ARBA00022692"/>
    </source>
</evidence>
<dbReference type="GO" id="GO:0016117">
    <property type="term" value="P:carotenoid biosynthetic process"/>
    <property type="evidence" value="ECO:0007669"/>
    <property type="project" value="UniProtKB-KW"/>
</dbReference>
<organism evidence="10 11">
    <name type="scientific">Flavobacterium alvei</name>
    <dbReference type="NCBI Taxonomy" id="2080416"/>
    <lineage>
        <taxon>Bacteria</taxon>
        <taxon>Pseudomonadati</taxon>
        <taxon>Bacteroidota</taxon>
        <taxon>Flavobacteriia</taxon>
        <taxon>Flavobacteriales</taxon>
        <taxon>Flavobacteriaceae</taxon>
        <taxon>Flavobacterium</taxon>
    </lineage>
</organism>
<keyword evidence="5 8" id="KW-1133">Transmembrane helix</keyword>
<dbReference type="EMBL" id="PQVG01000011">
    <property type="protein sequence ID" value="POY36508.1"/>
    <property type="molecule type" value="Genomic_DNA"/>
</dbReference>
<evidence type="ECO:0000259" key="9">
    <source>
        <dbReference type="Pfam" id="PF18916"/>
    </source>
</evidence>
<dbReference type="Proteomes" id="UP000237310">
    <property type="component" value="Unassembled WGS sequence"/>
</dbReference>
<keyword evidence="7" id="KW-0413">Isomerase</keyword>
<feature type="domain" description="Lycopene cyclase" evidence="9">
    <location>
        <begin position="128"/>
        <end position="220"/>
    </location>
</feature>
<feature type="transmembrane region" description="Helical" evidence="8">
    <location>
        <begin position="133"/>
        <end position="150"/>
    </location>
</feature>
<keyword evidence="6 8" id="KW-0472">Membrane</keyword>
<comment type="subcellular location">
    <subcellularLocation>
        <location evidence="1">Membrane</location>
        <topology evidence="1">Multi-pass membrane protein</topology>
    </subcellularLocation>
</comment>
<gene>
    <name evidence="10" type="ORF">C3L50_15390</name>
</gene>
<dbReference type="NCBIfam" id="TIGR03462">
    <property type="entry name" value="CarR_dom_SF"/>
    <property type="match status" value="1"/>
</dbReference>
<feature type="transmembrane region" description="Helical" evidence="8">
    <location>
        <begin position="200"/>
        <end position="219"/>
    </location>
</feature>
<accession>A0A2S5A1N1</accession>
<evidence type="ECO:0000256" key="7">
    <source>
        <dbReference type="ARBA" id="ARBA00023235"/>
    </source>
</evidence>
<evidence type="ECO:0000256" key="2">
    <source>
        <dbReference type="ARBA" id="ARBA00004829"/>
    </source>
</evidence>
<evidence type="ECO:0000313" key="10">
    <source>
        <dbReference type="EMBL" id="POY36508.1"/>
    </source>
</evidence>
<proteinExistence type="predicted"/>
<evidence type="ECO:0000256" key="4">
    <source>
        <dbReference type="ARBA" id="ARBA00022746"/>
    </source>
</evidence>
<sequence length="241" mass="28366">MSLYLFLNIASFIIPFLYSFENKMRYIKRWKAVFSAILITATFFIIWDVFFTKIGIWSFNPRYHSGIEFFDLPIEEWLFFICIPYASLFIHFAFHHFCPKVSLTDRTVKLIYWILMLITIPILFFNLDKWYTAVNYSVFIGILTLTVFKIPNVLNTFFITFLIILIPFLIVNGILTGSFIDEPVVIYNNSENLCIRIGTIPVEDVAYAFSMLLMSLVLIKKIENNFIPIKVLNPDRVELKK</sequence>
<comment type="caution">
    <text evidence="10">The sequence shown here is derived from an EMBL/GenBank/DDBJ whole genome shotgun (WGS) entry which is preliminary data.</text>
</comment>
<feature type="transmembrane region" description="Helical" evidence="8">
    <location>
        <begin position="33"/>
        <end position="57"/>
    </location>
</feature>
<dbReference type="GO" id="GO:0016872">
    <property type="term" value="F:intramolecular lyase activity"/>
    <property type="evidence" value="ECO:0007669"/>
    <property type="project" value="InterPro"/>
</dbReference>
<evidence type="ECO:0000256" key="5">
    <source>
        <dbReference type="ARBA" id="ARBA00022989"/>
    </source>
</evidence>
<feature type="transmembrane region" description="Helical" evidence="8">
    <location>
        <begin position="110"/>
        <end position="127"/>
    </location>
</feature>
<keyword evidence="11" id="KW-1185">Reference proteome</keyword>
<dbReference type="GO" id="GO:0045436">
    <property type="term" value="F:lycopene beta cyclase activity"/>
    <property type="evidence" value="ECO:0007669"/>
    <property type="project" value="UniProtKB-ARBA"/>
</dbReference>
<dbReference type="AlphaFoldDB" id="A0A2S5A1N1"/>
<reference evidence="10 11" key="1">
    <citation type="submission" date="2018-01" db="EMBL/GenBank/DDBJ databases">
        <authorList>
            <person name="Gaut B.S."/>
            <person name="Morton B.R."/>
            <person name="Clegg M.T."/>
            <person name="Duvall M.R."/>
        </authorList>
    </citation>
    <scope>NUCLEOTIDE SEQUENCE [LARGE SCALE GENOMIC DNA]</scope>
    <source>
        <strain evidence="10 11">HR-AY</strain>
    </source>
</reference>
<dbReference type="GO" id="GO:0016020">
    <property type="term" value="C:membrane"/>
    <property type="evidence" value="ECO:0007669"/>
    <property type="project" value="UniProtKB-SubCell"/>
</dbReference>
<evidence type="ECO:0000256" key="1">
    <source>
        <dbReference type="ARBA" id="ARBA00004141"/>
    </source>
</evidence>
<feature type="transmembrane region" description="Helical" evidence="8">
    <location>
        <begin position="77"/>
        <end position="98"/>
    </location>
</feature>
<dbReference type="InterPro" id="IPR017825">
    <property type="entry name" value="Lycopene_cyclase_dom"/>
</dbReference>
<dbReference type="RefSeq" id="WP_103807074.1">
    <property type="nucleotide sequence ID" value="NZ_PQVG01000011.1"/>
</dbReference>
<dbReference type="Pfam" id="PF18916">
    <property type="entry name" value="Lycopene_cyc"/>
    <property type="match status" value="2"/>
</dbReference>
<feature type="transmembrane region" description="Helical" evidence="8">
    <location>
        <begin position="157"/>
        <end position="180"/>
    </location>
</feature>
<comment type="pathway">
    <text evidence="2">Carotenoid biosynthesis.</text>
</comment>